<sequence>MYPMRPKILLVSFFERVFIKLRPAGGSLPSAIGRGEVAISHGYGRGNSGLVLSTKDKEVRFEDVAENHESGLAVSMDVSSHVTKEIADALACLISRIVSDTLKDSGYDLVLAHREPRLSDDDQEPRVYSRVSARVSDQHGDQHGDVFNDFTRAVHHGAILGADSRGDVDLQPRFSAVVAAAEKALSGVVSDAVISRENSSAAISSAEVSDVQVSGDRASGARVSDARVSKGSSPARVSAGILEPFVGNQGLPRYRWLVWRPVQRQRRASRHEKGKGIMGGSSSSAV</sequence>
<organism evidence="2 3">
    <name type="scientific">Protea cynaroides</name>
    <dbReference type="NCBI Taxonomy" id="273540"/>
    <lineage>
        <taxon>Eukaryota</taxon>
        <taxon>Viridiplantae</taxon>
        <taxon>Streptophyta</taxon>
        <taxon>Embryophyta</taxon>
        <taxon>Tracheophyta</taxon>
        <taxon>Spermatophyta</taxon>
        <taxon>Magnoliopsida</taxon>
        <taxon>Proteales</taxon>
        <taxon>Proteaceae</taxon>
        <taxon>Protea</taxon>
    </lineage>
</organism>
<dbReference type="EMBL" id="JAMYWD010000011">
    <property type="protein sequence ID" value="KAJ4956322.1"/>
    <property type="molecule type" value="Genomic_DNA"/>
</dbReference>
<comment type="caution">
    <text evidence="2">The sequence shown here is derived from an EMBL/GenBank/DDBJ whole genome shotgun (WGS) entry which is preliminary data.</text>
</comment>
<evidence type="ECO:0000256" key="1">
    <source>
        <dbReference type="SAM" id="MobiDB-lite"/>
    </source>
</evidence>
<accession>A0A9Q0H2B7</accession>
<name>A0A9Q0H2B7_9MAGN</name>
<dbReference type="AlphaFoldDB" id="A0A9Q0H2B7"/>
<dbReference type="Proteomes" id="UP001141806">
    <property type="component" value="Unassembled WGS sequence"/>
</dbReference>
<reference evidence="2" key="1">
    <citation type="journal article" date="2023" name="Plant J.">
        <title>The genome of the king protea, Protea cynaroides.</title>
        <authorList>
            <person name="Chang J."/>
            <person name="Duong T.A."/>
            <person name="Schoeman C."/>
            <person name="Ma X."/>
            <person name="Roodt D."/>
            <person name="Barker N."/>
            <person name="Li Z."/>
            <person name="Van de Peer Y."/>
            <person name="Mizrachi E."/>
        </authorList>
    </citation>
    <scope>NUCLEOTIDE SEQUENCE</scope>
    <source>
        <tissue evidence="2">Young leaves</tissue>
    </source>
</reference>
<gene>
    <name evidence="2" type="ORF">NE237_013105</name>
</gene>
<evidence type="ECO:0000313" key="3">
    <source>
        <dbReference type="Proteomes" id="UP001141806"/>
    </source>
</evidence>
<proteinExistence type="predicted"/>
<feature type="region of interest" description="Disordered" evidence="1">
    <location>
        <begin position="265"/>
        <end position="286"/>
    </location>
</feature>
<protein>
    <submittedName>
        <fullName evidence="2">Uncharacterized protein</fullName>
    </submittedName>
</protein>
<keyword evidence="3" id="KW-1185">Reference proteome</keyword>
<evidence type="ECO:0000313" key="2">
    <source>
        <dbReference type="EMBL" id="KAJ4956322.1"/>
    </source>
</evidence>